<keyword evidence="2" id="KW-1185">Reference proteome</keyword>
<dbReference type="EMBL" id="BMAO01039718">
    <property type="protein sequence ID" value="GFR33240.1"/>
    <property type="molecule type" value="Genomic_DNA"/>
</dbReference>
<organism evidence="1 2">
    <name type="scientific">Trichonephila clavata</name>
    <name type="common">Joro spider</name>
    <name type="synonym">Nephila clavata</name>
    <dbReference type="NCBI Taxonomy" id="2740835"/>
    <lineage>
        <taxon>Eukaryota</taxon>
        <taxon>Metazoa</taxon>
        <taxon>Ecdysozoa</taxon>
        <taxon>Arthropoda</taxon>
        <taxon>Chelicerata</taxon>
        <taxon>Arachnida</taxon>
        <taxon>Araneae</taxon>
        <taxon>Araneomorphae</taxon>
        <taxon>Entelegynae</taxon>
        <taxon>Araneoidea</taxon>
        <taxon>Nephilidae</taxon>
        <taxon>Trichonephila</taxon>
    </lineage>
</organism>
<evidence type="ECO:0000313" key="1">
    <source>
        <dbReference type="EMBL" id="GFR33240.1"/>
    </source>
</evidence>
<name>A0A8X6JFD6_TRICU</name>
<dbReference type="AlphaFoldDB" id="A0A8X6JFD6"/>
<comment type="caution">
    <text evidence="1">The sequence shown here is derived from an EMBL/GenBank/DDBJ whole genome shotgun (WGS) entry which is preliminary data.</text>
</comment>
<sequence>MQIPVIKGSSPHPTDDRLQQMVCATLSHCELALAEGRNDRSWCVAVSRQVSVKVRFHGSRQLHWKWISRNFSTPLRLLAIKCEPVRKKRHGWRKYGYNFSLKYTVNCF</sequence>
<reference evidence="1" key="1">
    <citation type="submission" date="2020-07" db="EMBL/GenBank/DDBJ databases">
        <title>Multicomponent nature underlies the extraordinary mechanical properties of spider dragline silk.</title>
        <authorList>
            <person name="Kono N."/>
            <person name="Nakamura H."/>
            <person name="Mori M."/>
            <person name="Yoshida Y."/>
            <person name="Ohtoshi R."/>
            <person name="Malay A.D."/>
            <person name="Moran D.A.P."/>
            <person name="Tomita M."/>
            <person name="Numata K."/>
            <person name="Arakawa K."/>
        </authorList>
    </citation>
    <scope>NUCLEOTIDE SEQUENCE</scope>
</reference>
<evidence type="ECO:0000313" key="2">
    <source>
        <dbReference type="Proteomes" id="UP000887116"/>
    </source>
</evidence>
<accession>A0A8X6JFD6</accession>
<dbReference type="Proteomes" id="UP000887116">
    <property type="component" value="Unassembled WGS sequence"/>
</dbReference>
<protein>
    <submittedName>
        <fullName evidence="1">Uncharacterized protein</fullName>
    </submittedName>
</protein>
<gene>
    <name evidence="1" type="ORF">TNCT_102291</name>
</gene>
<proteinExistence type="predicted"/>